<protein>
    <recommendedName>
        <fullName evidence="3">Basal-body rod modification protein FlgD</fullName>
    </recommendedName>
</protein>
<gene>
    <name evidence="4" type="ORF">QCO44_03075</name>
</gene>
<keyword evidence="4" id="KW-0282">Flagellum</keyword>
<dbReference type="EMBL" id="JARVLH010000002">
    <property type="protein sequence ID" value="MEX5284623.1"/>
    <property type="molecule type" value="Genomic_DNA"/>
</dbReference>
<sequence>MDGTNLNTVTVEGVKYDRAKYEAAQSAKTVRKNDSLGKDAFLQLLVTQLRHQDPLSPDDNTQYIAQLAQFSSLEQMTQMVKGFEEVAKLVSNIDSSVLVGSLSSMIGKNIQWTHVTKTADKEGNPKVSSETFVGEVKGLKIQNGKTVIVAQDTNGKPHEVQLSEIEGIADNPAKKAAHQAEAASSGSNTAANVVGTVAGAALRAATGGLL</sequence>
<evidence type="ECO:0000256" key="1">
    <source>
        <dbReference type="ARBA" id="ARBA00010577"/>
    </source>
</evidence>
<accession>A0ABV3X525</accession>
<comment type="similarity">
    <text evidence="1 3">Belongs to the FlgD family.</text>
</comment>
<organism evidence="4 5">
    <name type="scientific">Selenomonas sputigena</name>
    <dbReference type="NCBI Taxonomy" id="69823"/>
    <lineage>
        <taxon>Bacteria</taxon>
        <taxon>Bacillati</taxon>
        <taxon>Bacillota</taxon>
        <taxon>Negativicutes</taxon>
        <taxon>Selenomonadales</taxon>
        <taxon>Selenomonadaceae</taxon>
        <taxon>Selenomonas</taxon>
    </lineage>
</organism>
<dbReference type="Proteomes" id="UP001559623">
    <property type="component" value="Unassembled WGS sequence"/>
</dbReference>
<comment type="caution">
    <text evidence="4">The sequence shown here is derived from an EMBL/GenBank/DDBJ whole genome shotgun (WGS) entry which is preliminary data.</text>
</comment>
<reference evidence="4 5" key="1">
    <citation type="submission" date="2023-04" db="EMBL/GenBank/DDBJ databases">
        <title>Genome Sequence of Selenomonas sputigena ATCC 33150.</title>
        <authorList>
            <person name="Miller D.P."/>
            <person name="Anvari S."/>
            <person name="Polson S.W."/>
            <person name="Macdonald M."/>
            <person name="Mcdowell J.V."/>
        </authorList>
    </citation>
    <scope>NUCLEOTIDE SEQUENCE [LARGE SCALE GENOMIC DNA]</scope>
    <source>
        <strain evidence="4 5">ATCC 33150</strain>
    </source>
</reference>
<keyword evidence="4" id="KW-0966">Cell projection</keyword>
<evidence type="ECO:0000313" key="5">
    <source>
        <dbReference type="Proteomes" id="UP001559623"/>
    </source>
</evidence>
<name>A0ABV3X525_9FIRM</name>
<evidence type="ECO:0000256" key="2">
    <source>
        <dbReference type="ARBA" id="ARBA00022795"/>
    </source>
</evidence>
<dbReference type="Pfam" id="PF03963">
    <property type="entry name" value="FlgD"/>
    <property type="match status" value="1"/>
</dbReference>
<dbReference type="InterPro" id="IPR005648">
    <property type="entry name" value="FlgD"/>
</dbReference>
<evidence type="ECO:0000256" key="3">
    <source>
        <dbReference type="RuleBase" id="RU362076"/>
    </source>
</evidence>
<comment type="function">
    <text evidence="3">Required for flagellar hook formation. May act as a scaffolding protein.</text>
</comment>
<keyword evidence="4" id="KW-0969">Cilium</keyword>
<keyword evidence="5" id="KW-1185">Reference proteome</keyword>
<proteinExistence type="inferred from homology"/>
<keyword evidence="2 3" id="KW-1005">Bacterial flagellum biogenesis</keyword>
<evidence type="ECO:0000313" key="4">
    <source>
        <dbReference type="EMBL" id="MEX5284623.1"/>
    </source>
</evidence>
<dbReference type="RefSeq" id="WP_368846357.1">
    <property type="nucleotide sequence ID" value="NZ_CP194411.1"/>
</dbReference>